<sequence>MPVEADPHIHPADHHAASTTVHNNFGVVFHASAEGAQVATNNSGQINQQQTHGDQLAPWFEPLAQTVALVMQGLALVKLTDDDRRDAEEAAAEVTTDHPNSSKIRRAVNVLKGVLAPIGAGLATATNAEVQEWARTAIDQLGAALYLRGPYEGWFRASASTHVHIAEFTQSSDEACHSRADQRPLAPCGSVLSDTPRPWSASCQTSSQGIRCAGDDPNDPGWVGHKLLP</sequence>
<accession>A0ABQ4A636</accession>
<dbReference type="EMBL" id="BOMN01000142">
    <property type="protein sequence ID" value="GIE26321.1"/>
    <property type="molecule type" value="Genomic_DNA"/>
</dbReference>
<dbReference type="Proteomes" id="UP000603200">
    <property type="component" value="Unassembled WGS sequence"/>
</dbReference>
<evidence type="ECO:0000256" key="1">
    <source>
        <dbReference type="SAM" id="MobiDB-lite"/>
    </source>
</evidence>
<feature type="region of interest" description="Disordered" evidence="1">
    <location>
        <begin position="187"/>
        <end position="229"/>
    </location>
</feature>
<proteinExistence type="predicted"/>
<dbReference type="RefSeq" id="WP_203843231.1">
    <property type="nucleotide sequence ID" value="NZ_BAAATV010000033.1"/>
</dbReference>
<gene>
    <name evidence="2" type="ORF">Ahu01nite_094230</name>
</gene>
<organism evidence="2 3">
    <name type="scientific">Winogradskya humida</name>
    <dbReference type="NCBI Taxonomy" id="113566"/>
    <lineage>
        <taxon>Bacteria</taxon>
        <taxon>Bacillati</taxon>
        <taxon>Actinomycetota</taxon>
        <taxon>Actinomycetes</taxon>
        <taxon>Micromonosporales</taxon>
        <taxon>Micromonosporaceae</taxon>
        <taxon>Winogradskya</taxon>
    </lineage>
</organism>
<evidence type="ECO:0000313" key="3">
    <source>
        <dbReference type="Proteomes" id="UP000603200"/>
    </source>
</evidence>
<comment type="caution">
    <text evidence="2">The sequence shown here is derived from an EMBL/GenBank/DDBJ whole genome shotgun (WGS) entry which is preliminary data.</text>
</comment>
<name>A0ABQ4A636_9ACTN</name>
<protein>
    <submittedName>
        <fullName evidence="2">Uncharacterized protein</fullName>
    </submittedName>
</protein>
<reference evidence="2 3" key="1">
    <citation type="submission" date="2021-01" db="EMBL/GenBank/DDBJ databases">
        <title>Whole genome shotgun sequence of Actinoplanes humidus NBRC 14915.</title>
        <authorList>
            <person name="Komaki H."/>
            <person name="Tamura T."/>
        </authorList>
    </citation>
    <scope>NUCLEOTIDE SEQUENCE [LARGE SCALE GENOMIC DNA]</scope>
    <source>
        <strain evidence="2 3">NBRC 14915</strain>
    </source>
</reference>
<keyword evidence="3" id="KW-1185">Reference proteome</keyword>
<evidence type="ECO:0000313" key="2">
    <source>
        <dbReference type="EMBL" id="GIE26321.1"/>
    </source>
</evidence>